<dbReference type="PANTHER" id="PTHR30041:SF8">
    <property type="entry name" value="PROTEIN YFFB"/>
    <property type="match status" value="1"/>
</dbReference>
<dbReference type="EMBL" id="FOFZ01000001">
    <property type="protein sequence ID" value="SEQ07641.1"/>
    <property type="molecule type" value="Genomic_DNA"/>
</dbReference>
<dbReference type="OrthoDB" id="1120494at2"/>
<name>A0A1H9D2N0_FLAFI</name>
<accession>A0A1H9D2N0</accession>
<evidence type="ECO:0000256" key="2">
    <source>
        <dbReference type="PROSITE-ProRule" id="PRU01282"/>
    </source>
</evidence>
<dbReference type="SUPFAM" id="SSF52833">
    <property type="entry name" value="Thioredoxin-like"/>
    <property type="match status" value="1"/>
</dbReference>
<proteinExistence type="inferred from homology"/>
<dbReference type="AlphaFoldDB" id="A0A1H9D2N0"/>
<dbReference type="InterPro" id="IPR036249">
    <property type="entry name" value="Thioredoxin-like_sf"/>
</dbReference>
<keyword evidence="4" id="KW-1185">Reference proteome</keyword>
<evidence type="ECO:0000313" key="4">
    <source>
        <dbReference type="Proteomes" id="UP000183658"/>
    </source>
</evidence>
<dbReference type="InterPro" id="IPR006660">
    <property type="entry name" value="Arsenate_reductase-like"/>
</dbReference>
<dbReference type="RefSeq" id="WP_074720577.1">
    <property type="nucleotide sequence ID" value="NZ_CBCRVS010000002.1"/>
</dbReference>
<dbReference type="Proteomes" id="UP000183658">
    <property type="component" value="Unassembled WGS sequence"/>
</dbReference>
<dbReference type="Pfam" id="PF03960">
    <property type="entry name" value="ArsC"/>
    <property type="match status" value="1"/>
</dbReference>
<reference evidence="4" key="1">
    <citation type="submission" date="2016-10" db="EMBL/GenBank/DDBJ databases">
        <authorList>
            <person name="Varghese N."/>
            <person name="Submissions S."/>
        </authorList>
    </citation>
    <scope>NUCLEOTIDE SEQUENCE [LARGE SCALE GENOMIC DNA]</scope>
    <source>
        <strain evidence="4">DSM 15719</strain>
    </source>
</reference>
<comment type="similarity">
    <text evidence="1 2">Belongs to the ArsC family.</text>
</comment>
<evidence type="ECO:0000313" key="3">
    <source>
        <dbReference type="EMBL" id="SEQ07641.1"/>
    </source>
</evidence>
<protein>
    <submittedName>
        <fullName evidence="3">Arsenate reductase</fullName>
    </submittedName>
</protein>
<sequence>MNKIYYIASCDTCRKIIKSLPKGNDLVFRDIKQDPLTTAELEEMYQLSGSYEALFSKKAQLYKSMNLKDKSLTEEDYKKYILEHYTFLSRPVFVINNAVYVGGTQQNMLQVMKALANV</sequence>
<dbReference type="PANTHER" id="PTHR30041">
    <property type="entry name" value="ARSENATE REDUCTASE"/>
    <property type="match status" value="1"/>
</dbReference>
<gene>
    <name evidence="3" type="ORF">SAMN05444355_101351</name>
</gene>
<dbReference type="Gene3D" id="3.40.30.10">
    <property type="entry name" value="Glutaredoxin"/>
    <property type="match status" value="1"/>
</dbReference>
<organism evidence="3 4">
    <name type="scientific">Flavobacterium frigoris</name>
    <dbReference type="NCBI Taxonomy" id="229204"/>
    <lineage>
        <taxon>Bacteria</taxon>
        <taxon>Pseudomonadati</taxon>
        <taxon>Bacteroidota</taxon>
        <taxon>Flavobacteriia</taxon>
        <taxon>Flavobacteriales</taxon>
        <taxon>Flavobacteriaceae</taxon>
        <taxon>Flavobacterium</taxon>
    </lineage>
</organism>
<dbReference type="PROSITE" id="PS51353">
    <property type="entry name" value="ARSC"/>
    <property type="match status" value="1"/>
</dbReference>
<evidence type="ECO:0000256" key="1">
    <source>
        <dbReference type="ARBA" id="ARBA00007198"/>
    </source>
</evidence>